<dbReference type="AlphaFoldDB" id="A0A7Y0BLG4"/>
<keyword evidence="1" id="KW-0472">Membrane</keyword>
<evidence type="ECO:0000256" key="1">
    <source>
        <dbReference type="RuleBase" id="RU363076"/>
    </source>
</evidence>
<feature type="transmembrane region" description="Helical" evidence="1">
    <location>
        <begin position="170"/>
        <end position="192"/>
    </location>
</feature>
<keyword evidence="1" id="KW-1003">Cell membrane</keyword>
<keyword evidence="3" id="KW-1185">Reference proteome</keyword>
<comment type="similarity">
    <text evidence="1">Belongs to the SURF1 family.</text>
</comment>
<evidence type="ECO:0000313" key="2">
    <source>
        <dbReference type="EMBL" id="NML92569.1"/>
    </source>
</evidence>
<reference evidence="2 3" key="1">
    <citation type="submission" date="2020-04" db="EMBL/GenBank/DDBJ databases">
        <title>Novosphingobium sp. TW-4 isolated from soil.</title>
        <authorList>
            <person name="Dahal R.H."/>
            <person name="Chaudhary D.K."/>
        </authorList>
    </citation>
    <scope>NUCLEOTIDE SEQUENCE [LARGE SCALE GENOMIC DNA]</scope>
    <source>
        <strain evidence="2 3">TW-4</strain>
    </source>
</reference>
<dbReference type="GO" id="GO:0005886">
    <property type="term" value="C:plasma membrane"/>
    <property type="evidence" value="ECO:0007669"/>
    <property type="project" value="UniProtKB-SubCell"/>
</dbReference>
<sequence length="202" mass="21937">MKPRFPVFSTIVVCSAILTMIALGVWQLQRKQWKEALIARYAAASQQTGDVPWPERPAAVEDALYRTSHFHCDKVLSMTTIAARNALDEPGLAVVATCRLGLKSEVAVSLGWSQQPKTIAWEGGEVHGIVASGGKDADGNPRARLVAYPPAAGLQPLAKPDPNSLPNNHLAYAVQWFAFAVVASVIYGLLLYRRLAPKPARR</sequence>
<name>A0A7Y0BLG4_9SPHN</name>
<evidence type="ECO:0000313" key="3">
    <source>
        <dbReference type="Proteomes" id="UP000583556"/>
    </source>
</evidence>
<dbReference type="CDD" id="cd06662">
    <property type="entry name" value="SURF1"/>
    <property type="match status" value="1"/>
</dbReference>
<feature type="transmembrane region" description="Helical" evidence="1">
    <location>
        <begin position="7"/>
        <end position="28"/>
    </location>
</feature>
<dbReference type="EMBL" id="JABBGM010000001">
    <property type="protein sequence ID" value="NML92569.1"/>
    <property type="molecule type" value="Genomic_DNA"/>
</dbReference>
<organism evidence="2 3">
    <name type="scientific">Novosphingobium olei</name>
    <dbReference type="NCBI Taxonomy" id="2728851"/>
    <lineage>
        <taxon>Bacteria</taxon>
        <taxon>Pseudomonadati</taxon>
        <taxon>Pseudomonadota</taxon>
        <taxon>Alphaproteobacteria</taxon>
        <taxon>Sphingomonadales</taxon>
        <taxon>Sphingomonadaceae</taxon>
        <taxon>Novosphingobium</taxon>
    </lineage>
</organism>
<keyword evidence="1" id="KW-0812">Transmembrane</keyword>
<accession>A0A7Y0BLG4</accession>
<comment type="subcellular location">
    <subcellularLocation>
        <location evidence="1">Cell membrane</location>
        <topology evidence="1">Multi-pass membrane protein</topology>
    </subcellularLocation>
</comment>
<dbReference type="RefSeq" id="WP_169491802.1">
    <property type="nucleotide sequence ID" value="NZ_JABBGM010000001.1"/>
</dbReference>
<keyword evidence="1" id="KW-1133">Transmembrane helix</keyword>
<dbReference type="Pfam" id="PF02104">
    <property type="entry name" value="SURF1"/>
    <property type="match status" value="1"/>
</dbReference>
<protein>
    <recommendedName>
        <fullName evidence="1">SURF1-like protein</fullName>
    </recommendedName>
</protein>
<comment type="caution">
    <text evidence="2">The sequence shown here is derived from an EMBL/GenBank/DDBJ whole genome shotgun (WGS) entry which is preliminary data.</text>
</comment>
<proteinExistence type="inferred from homology"/>
<dbReference type="Proteomes" id="UP000583556">
    <property type="component" value="Unassembled WGS sequence"/>
</dbReference>
<dbReference type="InterPro" id="IPR002994">
    <property type="entry name" value="Surf1/Shy1"/>
</dbReference>
<gene>
    <name evidence="2" type="ORF">HHL27_02650</name>
</gene>